<evidence type="ECO:0000256" key="1">
    <source>
        <dbReference type="ARBA" id="ARBA00002121"/>
    </source>
</evidence>
<dbReference type="GO" id="GO:0009231">
    <property type="term" value="P:riboflavin biosynthetic process"/>
    <property type="evidence" value="ECO:0007669"/>
    <property type="project" value="InterPro"/>
</dbReference>
<keyword evidence="10 15" id="KW-0274">FAD</keyword>
<evidence type="ECO:0000256" key="9">
    <source>
        <dbReference type="ARBA" id="ARBA00022777"/>
    </source>
</evidence>
<dbReference type="EMBL" id="WJNG01000004">
    <property type="protein sequence ID" value="MRH42306.1"/>
    <property type="molecule type" value="Genomic_DNA"/>
</dbReference>
<evidence type="ECO:0000256" key="12">
    <source>
        <dbReference type="ARBA" id="ARBA00023268"/>
    </source>
</evidence>
<evidence type="ECO:0000256" key="3">
    <source>
        <dbReference type="ARBA" id="ARBA00005201"/>
    </source>
</evidence>
<dbReference type="InterPro" id="IPR015865">
    <property type="entry name" value="Riboflavin_kinase_bac/euk"/>
</dbReference>
<keyword evidence="18" id="KW-1185">Reference proteome</keyword>
<keyword evidence="6 15" id="KW-0808">Transferase</keyword>
<keyword evidence="9 15" id="KW-0418">Kinase</keyword>
<dbReference type="NCBIfam" id="TIGR00083">
    <property type="entry name" value="ribF"/>
    <property type="match status" value="1"/>
</dbReference>
<dbReference type="GO" id="GO:0008531">
    <property type="term" value="F:riboflavin kinase activity"/>
    <property type="evidence" value="ECO:0007669"/>
    <property type="project" value="UniProtKB-UniRule"/>
</dbReference>
<dbReference type="NCBIfam" id="NF004162">
    <property type="entry name" value="PRK05627.1-5"/>
    <property type="match status" value="1"/>
</dbReference>
<dbReference type="UniPathway" id="UPA00277">
    <property type="reaction ID" value="UER00407"/>
</dbReference>
<dbReference type="GO" id="GO:0005524">
    <property type="term" value="F:ATP binding"/>
    <property type="evidence" value="ECO:0007669"/>
    <property type="project" value="UniProtKB-UniRule"/>
</dbReference>
<evidence type="ECO:0000256" key="7">
    <source>
        <dbReference type="ARBA" id="ARBA00022695"/>
    </source>
</evidence>
<organism evidence="17 18">
    <name type="scientific">Aquibacillus halophilus</name>
    <dbReference type="NCBI Taxonomy" id="930132"/>
    <lineage>
        <taxon>Bacteria</taxon>
        <taxon>Bacillati</taxon>
        <taxon>Bacillota</taxon>
        <taxon>Bacilli</taxon>
        <taxon>Bacillales</taxon>
        <taxon>Bacillaceae</taxon>
        <taxon>Aquibacillus</taxon>
    </lineage>
</organism>
<dbReference type="EC" id="2.7.1.26" evidence="15"/>
<comment type="caution">
    <text evidence="17">The sequence shown here is derived from an EMBL/GenBank/DDBJ whole genome shotgun (WGS) entry which is preliminary data.</text>
</comment>
<evidence type="ECO:0000313" key="17">
    <source>
        <dbReference type="EMBL" id="MRH42306.1"/>
    </source>
</evidence>
<evidence type="ECO:0000256" key="13">
    <source>
        <dbReference type="ARBA" id="ARBA00047880"/>
    </source>
</evidence>
<dbReference type="SUPFAM" id="SSF52374">
    <property type="entry name" value="Nucleotidylyl transferase"/>
    <property type="match status" value="1"/>
</dbReference>
<dbReference type="UniPathway" id="UPA00276">
    <property type="reaction ID" value="UER00406"/>
</dbReference>
<comment type="function">
    <text evidence="1">Catalyzes the phosphorylation of riboflavin to FMN followed by the adenylation of FMN to FAD.</text>
</comment>
<dbReference type="PANTHER" id="PTHR22749:SF6">
    <property type="entry name" value="RIBOFLAVIN KINASE"/>
    <property type="match status" value="1"/>
</dbReference>
<dbReference type="GO" id="GO:0003919">
    <property type="term" value="F:FMN adenylyltransferase activity"/>
    <property type="evidence" value="ECO:0007669"/>
    <property type="project" value="UniProtKB-UniRule"/>
</dbReference>
<keyword evidence="12" id="KW-0511">Multifunctional enzyme</keyword>
<comment type="pathway">
    <text evidence="3 15">Cofactor biosynthesis; FMN biosynthesis; FMN from riboflavin (ATP route): step 1/1.</text>
</comment>
<dbReference type="EC" id="2.7.7.2" evidence="15"/>
<evidence type="ECO:0000256" key="11">
    <source>
        <dbReference type="ARBA" id="ARBA00022840"/>
    </source>
</evidence>
<keyword evidence="7 15" id="KW-0548">Nucleotidyltransferase</keyword>
<dbReference type="SMART" id="SM00904">
    <property type="entry name" value="Flavokinase"/>
    <property type="match status" value="1"/>
</dbReference>
<comment type="similarity">
    <text evidence="15">Belongs to the ribF family.</text>
</comment>
<dbReference type="Pfam" id="PF06574">
    <property type="entry name" value="FAD_syn"/>
    <property type="match status" value="1"/>
</dbReference>
<reference evidence="17" key="1">
    <citation type="submission" date="2019-11" db="EMBL/GenBank/DDBJ databases">
        <authorList>
            <person name="Li J."/>
        </authorList>
    </citation>
    <scope>NUCLEOTIDE SEQUENCE</scope>
    <source>
        <strain evidence="17">B6B</strain>
    </source>
</reference>
<comment type="catalytic activity">
    <reaction evidence="14 15">
        <text>FMN + ATP + H(+) = FAD + diphosphate</text>
        <dbReference type="Rhea" id="RHEA:17237"/>
        <dbReference type="ChEBI" id="CHEBI:15378"/>
        <dbReference type="ChEBI" id="CHEBI:30616"/>
        <dbReference type="ChEBI" id="CHEBI:33019"/>
        <dbReference type="ChEBI" id="CHEBI:57692"/>
        <dbReference type="ChEBI" id="CHEBI:58210"/>
        <dbReference type="EC" id="2.7.7.2"/>
    </reaction>
</comment>
<proteinExistence type="inferred from homology"/>
<sequence length="313" mass="35756">MKVVELTYPHQLKQTEQTETVAAIGFFDGIHKGHQKLIETAINKAKEQKRKSAVITFYPHPSVALDRESKHVNYITPLKEKEKLLSEMGVEILYIVTFNQELSKVAPEDFVDHFIIGLNVKHIVAGFDFSYGHKGKGSTETISEHSKGEFDFTVIDKIEDGNEKVSSTLIREYLKEGKVEQANQLLVRPLYIRGLVVDGDKRGRTIGYPTANLKLTEEFLLPKIGVYAVTIKYEGIRLKGMANVGYKPTFNKKTSKPSIEVHIFDYNKNLYGEELIVEWKLYIRGEQKFNGIEELVSQIQMDEVKIRAYLETI</sequence>
<evidence type="ECO:0000256" key="10">
    <source>
        <dbReference type="ARBA" id="ARBA00022827"/>
    </source>
</evidence>
<comment type="pathway">
    <text evidence="2 15">Cofactor biosynthesis; FAD biosynthesis; FAD from FMN: step 1/1.</text>
</comment>
<dbReference type="CDD" id="cd02064">
    <property type="entry name" value="FAD_synthetase_N"/>
    <property type="match status" value="1"/>
</dbReference>
<dbReference type="AlphaFoldDB" id="A0A6A8DCP6"/>
<evidence type="ECO:0000256" key="14">
    <source>
        <dbReference type="ARBA" id="ARBA00049494"/>
    </source>
</evidence>
<dbReference type="InterPro" id="IPR023465">
    <property type="entry name" value="Riboflavin_kinase_dom_sf"/>
</dbReference>
<dbReference type="GO" id="GO:0006747">
    <property type="term" value="P:FAD biosynthetic process"/>
    <property type="evidence" value="ECO:0007669"/>
    <property type="project" value="UniProtKB-UniRule"/>
</dbReference>
<dbReference type="FunFam" id="2.40.30.30:FF:000003">
    <property type="entry name" value="Riboflavin biosynthesis protein"/>
    <property type="match status" value="1"/>
</dbReference>
<dbReference type="SUPFAM" id="SSF82114">
    <property type="entry name" value="Riboflavin kinase-like"/>
    <property type="match status" value="1"/>
</dbReference>
<dbReference type="Gene3D" id="3.40.50.620">
    <property type="entry name" value="HUPs"/>
    <property type="match status" value="1"/>
</dbReference>
<dbReference type="GO" id="GO:0009398">
    <property type="term" value="P:FMN biosynthetic process"/>
    <property type="evidence" value="ECO:0007669"/>
    <property type="project" value="UniProtKB-UniRule"/>
</dbReference>
<dbReference type="InterPro" id="IPR015864">
    <property type="entry name" value="FAD_synthase"/>
</dbReference>
<keyword evidence="5 15" id="KW-0288">FMN</keyword>
<evidence type="ECO:0000256" key="4">
    <source>
        <dbReference type="ARBA" id="ARBA00022630"/>
    </source>
</evidence>
<dbReference type="InterPro" id="IPR002606">
    <property type="entry name" value="Riboflavin_kinase_bac"/>
</dbReference>
<dbReference type="InterPro" id="IPR014729">
    <property type="entry name" value="Rossmann-like_a/b/a_fold"/>
</dbReference>
<evidence type="ECO:0000256" key="6">
    <source>
        <dbReference type="ARBA" id="ARBA00022679"/>
    </source>
</evidence>
<dbReference type="Proteomes" id="UP000799092">
    <property type="component" value="Unassembled WGS sequence"/>
</dbReference>
<evidence type="ECO:0000256" key="2">
    <source>
        <dbReference type="ARBA" id="ARBA00004726"/>
    </source>
</evidence>
<dbReference type="Pfam" id="PF01687">
    <property type="entry name" value="Flavokinase"/>
    <property type="match status" value="1"/>
</dbReference>
<dbReference type="PIRSF" id="PIRSF004491">
    <property type="entry name" value="FAD_Synth"/>
    <property type="match status" value="1"/>
</dbReference>
<keyword evidence="11 15" id="KW-0067">ATP-binding</keyword>
<dbReference type="OrthoDB" id="9803667at2"/>
<dbReference type="FunFam" id="3.40.50.620:FF:000021">
    <property type="entry name" value="Riboflavin biosynthesis protein"/>
    <property type="match status" value="1"/>
</dbReference>
<evidence type="ECO:0000259" key="16">
    <source>
        <dbReference type="SMART" id="SM00904"/>
    </source>
</evidence>
<feature type="domain" description="Riboflavin kinase" evidence="16">
    <location>
        <begin position="185"/>
        <end position="311"/>
    </location>
</feature>
<name>A0A6A8DCP6_9BACI</name>
<comment type="catalytic activity">
    <reaction evidence="13 15">
        <text>riboflavin + ATP = FMN + ADP + H(+)</text>
        <dbReference type="Rhea" id="RHEA:14357"/>
        <dbReference type="ChEBI" id="CHEBI:15378"/>
        <dbReference type="ChEBI" id="CHEBI:30616"/>
        <dbReference type="ChEBI" id="CHEBI:57986"/>
        <dbReference type="ChEBI" id="CHEBI:58210"/>
        <dbReference type="ChEBI" id="CHEBI:456216"/>
        <dbReference type="EC" id="2.7.1.26"/>
    </reaction>
</comment>
<gene>
    <name evidence="17" type="ORF">GH741_06380</name>
</gene>
<dbReference type="NCBIfam" id="NF004160">
    <property type="entry name" value="PRK05627.1-3"/>
    <property type="match status" value="1"/>
</dbReference>
<keyword evidence="8 15" id="KW-0547">Nucleotide-binding</keyword>
<evidence type="ECO:0000256" key="8">
    <source>
        <dbReference type="ARBA" id="ARBA00022741"/>
    </source>
</evidence>
<dbReference type="PANTHER" id="PTHR22749">
    <property type="entry name" value="RIBOFLAVIN KINASE/FMN ADENYLYLTRANSFERASE"/>
    <property type="match status" value="1"/>
</dbReference>
<dbReference type="InterPro" id="IPR023468">
    <property type="entry name" value="Riboflavin_kinase"/>
</dbReference>
<evidence type="ECO:0000256" key="5">
    <source>
        <dbReference type="ARBA" id="ARBA00022643"/>
    </source>
</evidence>
<keyword evidence="4 15" id="KW-0285">Flavoprotein</keyword>
<evidence type="ECO:0000256" key="15">
    <source>
        <dbReference type="PIRNR" id="PIRNR004491"/>
    </source>
</evidence>
<dbReference type="RefSeq" id="WP_153735951.1">
    <property type="nucleotide sequence ID" value="NZ_WJNG01000004.1"/>
</dbReference>
<protein>
    <recommendedName>
        <fullName evidence="15">Riboflavin biosynthesis protein</fullName>
    </recommendedName>
    <domain>
        <recommendedName>
            <fullName evidence="15">Riboflavin kinase</fullName>
            <ecNumber evidence="15">2.7.1.26</ecNumber>
        </recommendedName>
        <alternativeName>
            <fullName evidence="15">Flavokinase</fullName>
        </alternativeName>
    </domain>
    <domain>
        <recommendedName>
            <fullName evidence="15">FMN adenylyltransferase</fullName>
            <ecNumber evidence="15">2.7.7.2</ecNumber>
        </recommendedName>
        <alternativeName>
            <fullName evidence="15">FAD pyrophosphorylase</fullName>
        </alternativeName>
        <alternativeName>
            <fullName evidence="15">FAD synthase</fullName>
        </alternativeName>
    </domain>
</protein>
<evidence type="ECO:0000313" key="18">
    <source>
        <dbReference type="Proteomes" id="UP000799092"/>
    </source>
</evidence>
<dbReference type="Gene3D" id="2.40.30.30">
    <property type="entry name" value="Riboflavin kinase-like"/>
    <property type="match status" value="1"/>
</dbReference>
<accession>A0A6A8DCP6</accession>